<accession>A0A3L8SDN6</accession>
<dbReference type="EMBL" id="QUSF01000027">
    <property type="protein sequence ID" value="RLW00565.1"/>
    <property type="molecule type" value="Genomic_DNA"/>
</dbReference>
<feature type="non-terminal residue" evidence="2">
    <location>
        <position position="1"/>
    </location>
</feature>
<reference evidence="2 3" key="1">
    <citation type="journal article" date="2018" name="Proc. R. Soc. B">
        <title>A non-coding region near Follistatin controls head colour polymorphism in the Gouldian finch.</title>
        <authorList>
            <person name="Toomey M.B."/>
            <person name="Marques C.I."/>
            <person name="Andrade P."/>
            <person name="Araujo P.M."/>
            <person name="Sabatino S."/>
            <person name="Gazda M.A."/>
            <person name="Afonso S."/>
            <person name="Lopes R.J."/>
            <person name="Corbo J.C."/>
            <person name="Carneiro M."/>
        </authorList>
    </citation>
    <scope>NUCLEOTIDE SEQUENCE [LARGE SCALE GENOMIC DNA]</scope>
    <source>
        <strain evidence="2">Red01</strain>
        <tissue evidence="2">Muscle</tissue>
    </source>
</reference>
<feature type="compositionally biased region" description="Low complexity" evidence="1">
    <location>
        <begin position="35"/>
        <end position="45"/>
    </location>
</feature>
<dbReference type="Proteomes" id="UP000276834">
    <property type="component" value="Unassembled WGS sequence"/>
</dbReference>
<name>A0A3L8SDN6_CHLGU</name>
<dbReference type="AlphaFoldDB" id="A0A3L8SDN6"/>
<feature type="compositionally biased region" description="Low complexity" evidence="1">
    <location>
        <begin position="60"/>
        <end position="75"/>
    </location>
</feature>
<sequence length="193" mass="19648">APRSGSGRTCRLPRPPVPAEHPEQAGAASPGLCTRSPPRAAAAAAGAGGGAGGGRPGPSPRSRAAEPPASPGSRAWPGQRRIPLPFRSPPRSGLRSRTGHGAGAEPGPLPGASAARTVLSWGQRYQRPRGQGVWCLGCSQGELPSGTGCALSPCPVGAAGDCKWESREVRAKEFANTFFSATSIPLHVNRNRG</sequence>
<gene>
    <name evidence="2" type="ORF">DV515_00008957</name>
</gene>
<evidence type="ECO:0000313" key="2">
    <source>
        <dbReference type="EMBL" id="RLW00565.1"/>
    </source>
</evidence>
<evidence type="ECO:0000256" key="1">
    <source>
        <dbReference type="SAM" id="MobiDB-lite"/>
    </source>
</evidence>
<comment type="caution">
    <text evidence="2">The sequence shown here is derived from an EMBL/GenBank/DDBJ whole genome shotgun (WGS) entry which is preliminary data.</text>
</comment>
<feature type="compositionally biased region" description="Low complexity" evidence="1">
    <location>
        <begin position="103"/>
        <end position="114"/>
    </location>
</feature>
<protein>
    <submittedName>
        <fullName evidence="2">Uncharacterized protein</fullName>
    </submittedName>
</protein>
<feature type="region of interest" description="Disordered" evidence="1">
    <location>
        <begin position="1"/>
        <end position="114"/>
    </location>
</feature>
<feature type="compositionally biased region" description="Gly residues" evidence="1">
    <location>
        <begin position="46"/>
        <end position="56"/>
    </location>
</feature>
<organism evidence="2 3">
    <name type="scientific">Chloebia gouldiae</name>
    <name type="common">Gouldian finch</name>
    <name type="synonym">Erythrura gouldiae</name>
    <dbReference type="NCBI Taxonomy" id="44316"/>
    <lineage>
        <taxon>Eukaryota</taxon>
        <taxon>Metazoa</taxon>
        <taxon>Chordata</taxon>
        <taxon>Craniata</taxon>
        <taxon>Vertebrata</taxon>
        <taxon>Euteleostomi</taxon>
        <taxon>Archelosauria</taxon>
        <taxon>Archosauria</taxon>
        <taxon>Dinosauria</taxon>
        <taxon>Saurischia</taxon>
        <taxon>Theropoda</taxon>
        <taxon>Coelurosauria</taxon>
        <taxon>Aves</taxon>
        <taxon>Neognathae</taxon>
        <taxon>Neoaves</taxon>
        <taxon>Telluraves</taxon>
        <taxon>Australaves</taxon>
        <taxon>Passeriformes</taxon>
        <taxon>Passeroidea</taxon>
        <taxon>Passeridae</taxon>
        <taxon>Chloebia</taxon>
    </lineage>
</organism>
<proteinExistence type="predicted"/>
<keyword evidence="3" id="KW-1185">Reference proteome</keyword>
<evidence type="ECO:0000313" key="3">
    <source>
        <dbReference type="Proteomes" id="UP000276834"/>
    </source>
</evidence>